<dbReference type="EMBL" id="QGGP01000005">
    <property type="protein sequence ID" value="PWK18200.1"/>
    <property type="molecule type" value="Genomic_DNA"/>
</dbReference>
<evidence type="ECO:0000256" key="4">
    <source>
        <dbReference type="ARBA" id="ARBA00022692"/>
    </source>
</evidence>
<dbReference type="Proteomes" id="UP000245430">
    <property type="component" value="Unassembled WGS sequence"/>
</dbReference>
<dbReference type="GO" id="GO:0009279">
    <property type="term" value="C:cell outer membrane"/>
    <property type="evidence" value="ECO:0007669"/>
    <property type="project" value="UniProtKB-SubCell"/>
</dbReference>
<gene>
    <name evidence="8" type="ORF">LX78_02109</name>
</gene>
<dbReference type="InterPro" id="IPR039426">
    <property type="entry name" value="TonB-dep_rcpt-like"/>
</dbReference>
<dbReference type="PANTHER" id="PTHR30069">
    <property type="entry name" value="TONB-DEPENDENT OUTER MEMBRANE RECEPTOR"/>
    <property type="match status" value="1"/>
</dbReference>
<keyword evidence="5" id="KW-0732">Signal</keyword>
<evidence type="ECO:0000256" key="1">
    <source>
        <dbReference type="ARBA" id="ARBA00004571"/>
    </source>
</evidence>
<evidence type="ECO:0000256" key="7">
    <source>
        <dbReference type="ARBA" id="ARBA00023237"/>
    </source>
</evidence>
<dbReference type="AlphaFoldDB" id="A0A316E5J2"/>
<proteinExistence type="predicted"/>
<dbReference type="RefSeq" id="WP_109682609.1">
    <property type="nucleotide sequence ID" value="NZ_QGGP01000005.1"/>
</dbReference>
<dbReference type="GO" id="GO:0044718">
    <property type="term" value="P:siderophore transmembrane transport"/>
    <property type="evidence" value="ECO:0007669"/>
    <property type="project" value="TreeGrafter"/>
</dbReference>
<dbReference type="OrthoDB" id="1264254at2"/>
<name>A0A316E5J2_9FLAO</name>
<dbReference type="InterPro" id="IPR036942">
    <property type="entry name" value="Beta-barrel_TonB_sf"/>
</dbReference>
<sequence>MRKHIHKISIILFILSISISYSQERDNDTIKTDVINVVKPYTPTISDAFKVKETPTIDDKETTTKKEVKYNIFSFPVASTFTPAKGKAALVDKEKPAKSYDNYASLGFGSYATILGDAYLSYALNKTDNVGGYFKHHSSQGGIDDVLLDDYFYDTNANVNFSRKERDLSWNVEGGFKHQIFNWYGLPQPYYDETSPETQLNVSHTFYGGNLGGDITFKDTYIKSASVFFRHFGDDQGSAENRFNAKGSADIPIADIEISTDLMFDYLSGSFDRNYYTNSELKYGNFNIGLAPTYRLIHEDLTLDLGVSLYYLNDFEGGDNKFYIYPNIAASYRLVDEVLIAYGGIKGGLIQNTYENFADENKFVSPTLFVAPTDQQYNAFVGLKGKVSNSVSYDIYGAYFAETDKALFRHNEIEFISPDESYQFGNSFSVVYDDVSTFNIGGELSVDVNRNFTLGVKADFFAYSTDNETEAWNLPSLTGSLFMDYQIDSHWFAGASLYYVGERKDQVYVTTFPVVSFGSTTLDSYFDVNAHVGYHINDRFSVFAKANNITNQNYQRWLNYPVQSIQVLAGATYKFDF</sequence>
<dbReference type="GO" id="GO:0015344">
    <property type="term" value="F:siderophore uptake transmembrane transporter activity"/>
    <property type="evidence" value="ECO:0007669"/>
    <property type="project" value="TreeGrafter"/>
</dbReference>
<dbReference type="SUPFAM" id="SSF56935">
    <property type="entry name" value="Porins"/>
    <property type="match status" value="1"/>
</dbReference>
<dbReference type="Gene3D" id="2.40.170.20">
    <property type="entry name" value="TonB-dependent receptor, beta-barrel domain"/>
    <property type="match status" value="1"/>
</dbReference>
<evidence type="ECO:0000313" key="8">
    <source>
        <dbReference type="EMBL" id="PWK18200.1"/>
    </source>
</evidence>
<keyword evidence="6" id="KW-0472">Membrane</keyword>
<keyword evidence="2" id="KW-0813">Transport</keyword>
<comment type="subcellular location">
    <subcellularLocation>
        <location evidence="1">Cell outer membrane</location>
        <topology evidence="1">Multi-pass membrane protein</topology>
    </subcellularLocation>
</comment>
<evidence type="ECO:0000256" key="2">
    <source>
        <dbReference type="ARBA" id="ARBA00022448"/>
    </source>
</evidence>
<keyword evidence="7" id="KW-0998">Cell outer membrane</keyword>
<evidence type="ECO:0000256" key="6">
    <source>
        <dbReference type="ARBA" id="ARBA00023136"/>
    </source>
</evidence>
<keyword evidence="9" id="KW-1185">Reference proteome</keyword>
<evidence type="ECO:0000313" key="9">
    <source>
        <dbReference type="Proteomes" id="UP000245430"/>
    </source>
</evidence>
<evidence type="ECO:0000256" key="3">
    <source>
        <dbReference type="ARBA" id="ARBA00022452"/>
    </source>
</evidence>
<keyword evidence="3" id="KW-1134">Transmembrane beta strand</keyword>
<keyword evidence="4" id="KW-0812">Transmembrane</keyword>
<accession>A0A316E5J2</accession>
<reference evidence="8 9" key="1">
    <citation type="submission" date="2018-05" db="EMBL/GenBank/DDBJ databases">
        <title>Genomic Encyclopedia of Archaeal and Bacterial Type Strains, Phase II (KMG-II): from individual species to whole genera.</title>
        <authorList>
            <person name="Goeker M."/>
        </authorList>
    </citation>
    <scope>NUCLEOTIDE SEQUENCE [LARGE SCALE GENOMIC DNA]</scope>
    <source>
        <strain evidence="8 9">DSM 22637</strain>
    </source>
</reference>
<evidence type="ECO:0000256" key="5">
    <source>
        <dbReference type="ARBA" id="ARBA00022729"/>
    </source>
</evidence>
<protein>
    <submittedName>
        <fullName evidence="8">Uncharacterized protein</fullName>
    </submittedName>
</protein>
<dbReference type="PANTHER" id="PTHR30069:SF29">
    <property type="entry name" value="HEMOGLOBIN AND HEMOGLOBIN-HAPTOGLOBIN-BINDING PROTEIN 1-RELATED"/>
    <property type="match status" value="1"/>
</dbReference>
<comment type="caution">
    <text evidence="8">The sequence shown here is derived from an EMBL/GenBank/DDBJ whole genome shotgun (WGS) entry which is preliminary data.</text>
</comment>
<organism evidence="8 9">
    <name type="scientific">Xanthomarina spongicola</name>
    <dbReference type="NCBI Taxonomy" id="570520"/>
    <lineage>
        <taxon>Bacteria</taxon>
        <taxon>Pseudomonadati</taxon>
        <taxon>Bacteroidota</taxon>
        <taxon>Flavobacteriia</taxon>
        <taxon>Flavobacteriales</taxon>
        <taxon>Flavobacteriaceae</taxon>
        <taxon>Xanthomarina</taxon>
    </lineage>
</organism>